<feature type="compositionally biased region" description="Low complexity" evidence="1">
    <location>
        <begin position="1176"/>
        <end position="1253"/>
    </location>
</feature>
<organism evidence="2 3">
    <name type="scientific">Mycoplasma iguanae</name>
    <dbReference type="NCBI Taxonomy" id="292461"/>
    <lineage>
        <taxon>Bacteria</taxon>
        <taxon>Bacillati</taxon>
        <taxon>Mycoplasmatota</taxon>
        <taxon>Mollicutes</taxon>
        <taxon>Mycoplasmataceae</taxon>
        <taxon>Mycoplasma</taxon>
    </lineage>
</organism>
<evidence type="ECO:0000256" key="1">
    <source>
        <dbReference type="SAM" id="MobiDB-lite"/>
    </source>
</evidence>
<name>A0ABY5R7R4_9MOLU</name>
<keyword evidence="3" id="KW-1185">Reference proteome</keyword>
<dbReference type="Proteomes" id="UP001059252">
    <property type="component" value="Chromosome"/>
</dbReference>
<gene>
    <name evidence="2" type="ORF">NV226_02250</name>
</gene>
<dbReference type="EMBL" id="CP102734">
    <property type="protein sequence ID" value="UVD81529.1"/>
    <property type="molecule type" value="Genomic_DNA"/>
</dbReference>
<evidence type="ECO:0008006" key="4">
    <source>
        <dbReference type="Google" id="ProtNLM"/>
    </source>
</evidence>
<evidence type="ECO:0000313" key="3">
    <source>
        <dbReference type="Proteomes" id="UP001059252"/>
    </source>
</evidence>
<proteinExistence type="predicted"/>
<protein>
    <recommendedName>
        <fullName evidence="4">Fibronectin type-III domain-containing protein</fullName>
    </recommendedName>
</protein>
<sequence length="1433" mass="160516">MKKNKKIVTAFLGIWSVLVISTAIAVPLAFNYKKSPYSDLNSFAQSSPIKTNVVNVSSTEVKLQLNDLDDFVNHILTLEYWQSNVAQNTNNNANTKALTKKLSVYITNETKEILIGNLSPDNIYSLEISSGEKVLNLTNNNKLTKTLEFSTFNKPEIYATSTNTTISITSSKLNKQFLKSNIVIMYKKYNTSADAPEDYLKSVKGIVSVDEKENENPDYIITGVIQDLEKGEPYVVYLQIEGQSSYFADPIIVWTKGGTPSFVTPDWRTFTIGIQASLGGIEDYIIHNDDKSKFFLRYWVEGETEKKWKEIDLKDISDGAFIFLKDLKPDTKYGYEVVQSIDGQDDIIWDKFKTFITKLEPTAQNVDRDLHDSFAPRDTSTPITPSQTVWVSSKRAKIQFGNIDTTTVEGAIPSQEDIRKGRNDDLIAILIPAPAEGQPLDWKSADAIRTSLINGEVNTNISGPGKHYLQLFNKYDTNFEAPFLETPIEFIAPDLFKIETKENVNKSKLEIKVSGINNVKSNEVALIWEPKDNTDESKRKVVLINDPSKDFTYLIEDLEPDTQYDIKVVPTLKSLSTNWDSFGEAKASTEPFIYVNKIAAKISDPITTIDLKGFTEKTGLIGKPLKLQWKTGEDNYDNNKEFVFTANSNEINNGDYSLKLPLTALKEINQNEDIEFRIVSQDDTNNWDQLQKGDKKIRFKETIYKFTAVERYLFDANLVEWHLPLNVKRATSWGAGQGYTSEQSGAENWGKTPKGGGAVDGDLFTELAKEEEEEEEEEEEGGTARTVYFYGAPAISPGEWVQMYQYLAFKGSEEQKNAFIKQFQMALWNNVKYVPNKDNVSASLQQFAILPFATKHKRTRQPQENPLRNYWNPGVLSAVIGNIRSNKEPDYQYYTLQFIDSNSKHFLSIESFKNAIKYQLEKITKNGFNYRNAYIKNPIGGELKEFYASQIDSIKKLKAFLKLADLLKSNQNYQYAIADENDTDAEKNIFANDVEGRLYFKVKATKKATSRSTSPDTAQESFSYWTYLDGFKKATEPIKPSDVYIARRNDSLATALILTTEYAKITDADLKKQYINEHFIVNVPSIFDWEVESLTINNNQKNPGEAVNAKIKIKPKAEVHAGTYKNKQAKAATSLTEQIIERNNIRVVKTVDPVDDDMTISFTFPNLPTPEPPAATSPAPASASGSSDDTAPDSADTTEPAAAPAPATATLTSDPIDSGTAAAEPAPAPSPADSSGTADSSSTVVTTRPTVITETEEQKKERMAKMKSKQVSNIKSQDGTETHRGVVLYNHTYDRLIIQFKEANIKKTNGDSSEYDKLVKKFVDALKADTELKSEMSGKKLYIRTALQAPFTAPTSNKRTNTDGEQIDVLEAIGGTADKDSLDPTKFDFFVSTSTYNSEDDFEKQIKEIIDQYGALYSPKKEVSPSTPAPATT</sequence>
<dbReference type="RefSeq" id="WP_258210703.1">
    <property type="nucleotide sequence ID" value="NZ_CP102734.1"/>
</dbReference>
<feature type="region of interest" description="Disordered" evidence="1">
    <location>
        <begin position="1162"/>
        <end position="1278"/>
    </location>
</feature>
<accession>A0ABY5R7R4</accession>
<reference evidence="2" key="1">
    <citation type="submission" date="2022-08" db="EMBL/GenBank/DDBJ databases">
        <title>Complete genome of Mycoplasma iguanae type strain 2327.</title>
        <authorList>
            <person name="Spergser J."/>
        </authorList>
    </citation>
    <scope>NUCLEOTIDE SEQUENCE</scope>
    <source>
        <strain evidence="2">2327</strain>
    </source>
</reference>
<evidence type="ECO:0000313" key="2">
    <source>
        <dbReference type="EMBL" id="UVD81529.1"/>
    </source>
</evidence>